<dbReference type="Proteomes" id="UP001055072">
    <property type="component" value="Unassembled WGS sequence"/>
</dbReference>
<protein>
    <submittedName>
        <fullName evidence="1">Uncharacterized protein</fullName>
    </submittedName>
</protein>
<reference evidence="1" key="1">
    <citation type="journal article" date="2021" name="Environ. Microbiol.">
        <title>Gene family expansions and transcriptome signatures uncover fungal adaptations to wood decay.</title>
        <authorList>
            <person name="Hage H."/>
            <person name="Miyauchi S."/>
            <person name="Viragh M."/>
            <person name="Drula E."/>
            <person name="Min B."/>
            <person name="Chaduli D."/>
            <person name="Navarro D."/>
            <person name="Favel A."/>
            <person name="Norest M."/>
            <person name="Lesage-Meessen L."/>
            <person name="Balint B."/>
            <person name="Merenyi Z."/>
            <person name="de Eugenio L."/>
            <person name="Morin E."/>
            <person name="Martinez A.T."/>
            <person name="Baldrian P."/>
            <person name="Stursova M."/>
            <person name="Martinez M.J."/>
            <person name="Novotny C."/>
            <person name="Magnuson J.K."/>
            <person name="Spatafora J.W."/>
            <person name="Maurice S."/>
            <person name="Pangilinan J."/>
            <person name="Andreopoulos W."/>
            <person name="LaButti K."/>
            <person name="Hundley H."/>
            <person name="Na H."/>
            <person name="Kuo A."/>
            <person name="Barry K."/>
            <person name="Lipzen A."/>
            <person name="Henrissat B."/>
            <person name="Riley R."/>
            <person name="Ahrendt S."/>
            <person name="Nagy L.G."/>
            <person name="Grigoriev I.V."/>
            <person name="Martin F."/>
            <person name="Rosso M.N."/>
        </authorList>
    </citation>
    <scope>NUCLEOTIDE SEQUENCE</scope>
    <source>
        <strain evidence="1">CBS 384.51</strain>
    </source>
</reference>
<evidence type="ECO:0000313" key="2">
    <source>
        <dbReference type="Proteomes" id="UP001055072"/>
    </source>
</evidence>
<proteinExistence type="predicted"/>
<keyword evidence="2" id="KW-1185">Reference proteome</keyword>
<dbReference type="EMBL" id="MU275044">
    <property type="protein sequence ID" value="KAI0082964.1"/>
    <property type="molecule type" value="Genomic_DNA"/>
</dbReference>
<gene>
    <name evidence="1" type="ORF">BDY19DRAFT_999012</name>
</gene>
<evidence type="ECO:0000313" key="1">
    <source>
        <dbReference type="EMBL" id="KAI0082964.1"/>
    </source>
</evidence>
<sequence length="82" mass="9094">MAEPPHDTSHTNKRRRHAKTVLALAYALVILGMINPYTGEYREVESTDVVSPSYSVNAKSISSCLSTAFFVGRSIRMIEPHS</sequence>
<comment type="caution">
    <text evidence="1">The sequence shown here is derived from an EMBL/GenBank/DDBJ whole genome shotgun (WGS) entry which is preliminary data.</text>
</comment>
<organism evidence="1 2">
    <name type="scientific">Irpex rosettiformis</name>
    <dbReference type="NCBI Taxonomy" id="378272"/>
    <lineage>
        <taxon>Eukaryota</taxon>
        <taxon>Fungi</taxon>
        <taxon>Dikarya</taxon>
        <taxon>Basidiomycota</taxon>
        <taxon>Agaricomycotina</taxon>
        <taxon>Agaricomycetes</taxon>
        <taxon>Polyporales</taxon>
        <taxon>Irpicaceae</taxon>
        <taxon>Irpex</taxon>
    </lineage>
</organism>
<accession>A0ACB8TLW2</accession>
<name>A0ACB8TLW2_9APHY</name>